<dbReference type="GO" id="GO:0004497">
    <property type="term" value="F:monooxygenase activity"/>
    <property type="evidence" value="ECO:0007669"/>
    <property type="project" value="UniProtKB-KW"/>
</dbReference>
<evidence type="ECO:0000313" key="2">
    <source>
        <dbReference type="EMBL" id="WUS23812.1"/>
    </source>
</evidence>
<organism evidence="1 3">
    <name type="scientific">Streptomyces caniferus</name>
    <dbReference type="NCBI Taxonomy" id="285557"/>
    <lineage>
        <taxon>Bacteria</taxon>
        <taxon>Bacillati</taxon>
        <taxon>Actinomycetota</taxon>
        <taxon>Actinomycetes</taxon>
        <taxon>Kitasatosporales</taxon>
        <taxon>Streptomycetaceae</taxon>
        <taxon>Streptomyces</taxon>
    </lineage>
</organism>
<reference evidence="2" key="2">
    <citation type="submission" date="2022-10" db="EMBL/GenBank/DDBJ databases">
        <title>The complete genomes of actinobacterial strains from the NBC collection.</title>
        <authorList>
            <person name="Joergensen T.S."/>
            <person name="Alvarez Arevalo M."/>
            <person name="Sterndorff E.B."/>
            <person name="Faurdal D."/>
            <person name="Vuksanovic O."/>
            <person name="Mourched A.-S."/>
            <person name="Charusanti P."/>
            <person name="Shaw S."/>
            <person name="Blin K."/>
            <person name="Weber T."/>
        </authorList>
    </citation>
    <scope>NUCLEOTIDE SEQUENCE</scope>
    <source>
        <strain evidence="2">NBC_01256</strain>
    </source>
</reference>
<keyword evidence="4" id="KW-1185">Reference proteome</keyword>
<dbReference type="RefSeq" id="WP_159482157.1">
    <property type="nucleotide sequence ID" value="NZ_BAAATH010000001.1"/>
</dbReference>
<sequence length="239" mass="25815">MIVSVHFADIGVRAARSVLRERPRPDTTPGLRYAETTLTGAIAAGPPALRPGRAALLAAWEDDAALDRFLAEDPLPRRLADGWHVRLQPLRLAGAWPAMPLEIAPGGAREEEDGPVVVLTLGQLRLRRALPFLRANSRAAGRAAADPALVASVALARPPRFVGTFSLWRSVSAMCHYAYGADRPAHQEAVRDHREKPFHHEAAFLRCRPYGARGLLDGREPVAAAARTSSPPGTSSSER</sequence>
<proteinExistence type="predicted"/>
<protein>
    <submittedName>
        <fullName evidence="2">Spheroidene monooxygenase</fullName>
    </submittedName>
</protein>
<reference evidence="1 3" key="1">
    <citation type="submission" date="2019-12" db="EMBL/GenBank/DDBJ databases">
        <title>Whole genome shotgun sequence of Streptomyces caniferus NBRC 15389.</title>
        <authorList>
            <person name="Ichikawa N."/>
            <person name="Kimura A."/>
            <person name="Kitahashi Y."/>
            <person name="Komaki H."/>
            <person name="Tamura T."/>
        </authorList>
    </citation>
    <scope>NUCLEOTIDE SEQUENCE [LARGE SCALE GENOMIC DNA]</scope>
    <source>
        <strain evidence="1 3">NBRC 15389</strain>
    </source>
</reference>
<dbReference type="OrthoDB" id="701861at2"/>
<evidence type="ECO:0000313" key="4">
    <source>
        <dbReference type="Proteomes" id="UP001432292"/>
    </source>
</evidence>
<accession>A0A640SJW8</accession>
<gene>
    <name evidence="2" type="ORF">OG727_16905</name>
    <name evidence="1" type="ORF">Scani_78150</name>
</gene>
<dbReference type="EMBL" id="BLIN01000005">
    <property type="protein sequence ID" value="GFE11547.1"/>
    <property type="molecule type" value="Genomic_DNA"/>
</dbReference>
<dbReference type="CDD" id="cd21650">
    <property type="entry name" value="CrtA-like"/>
    <property type="match status" value="1"/>
</dbReference>
<dbReference type="AlphaFoldDB" id="A0A640SJW8"/>
<dbReference type="GeneID" id="96637299"/>
<dbReference type="Proteomes" id="UP001432292">
    <property type="component" value="Chromosome"/>
</dbReference>
<dbReference type="EMBL" id="CP108473">
    <property type="protein sequence ID" value="WUS23812.1"/>
    <property type="molecule type" value="Genomic_DNA"/>
</dbReference>
<keyword evidence="2" id="KW-0503">Monooxygenase</keyword>
<name>A0A640SJW8_9ACTN</name>
<dbReference type="InterPro" id="IPR049574">
    <property type="entry name" value="CrtA-like"/>
</dbReference>
<evidence type="ECO:0000313" key="3">
    <source>
        <dbReference type="Proteomes" id="UP000435837"/>
    </source>
</evidence>
<evidence type="ECO:0000313" key="1">
    <source>
        <dbReference type="EMBL" id="GFE11547.1"/>
    </source>
</evidence>
<keyword evidence="2" id="KW-0560">Oxidoreductase</keyword>
<dbReference type="Proteomes" id="UP000435837">
    <property type="component" value="Unassembled WGS sequence"/>
</dbReference>